<reference evidence="1 2" key="1">
    <citation type="submission" date="2019-12" db="EMBL/GenBank/DDBJ databases">
        <title>Complete genome sequence of Algicella marina strain 9Alg 56(T) isolated from the red alga Tichocarpus crinitus.</title>
        <authorList>
            <person name="Kim S.-G."/>
            <person name="Nedashkovskaya O.I."/>
        </authorList>
    </citation>
    <scope>NUCLEOTIDE SEQUENCE [LARGE SCALE GENOMIC DNA]</scope>
    <source>
        <strain evidence="1 2">9Alg 56</strain>
    </source>
</reference>
<proteinExistence type="predicted"/>
<dbReference type="KEGG" id="amaq:GO499_09570"/>
<accession>A0A6P1T4F8</accession>
<dbReference type="EMBL" id="CP046620">
    <property type="protein sequence ID" value="QHQ35422.1"/>
    <property type="molecule type" value="Genomic_DNA"/>
</dbReference>
<sequence length="253" mass="27820">MADYDSNRVGQKIFYGVDVGILMVRTYFTRYPGDIGNASTWDFPVNYKIVHDAVPAKMTDLHNASLLEPFKASARELIDEGVDGITTTCGFLSIYQKELADFCGIPVATSALLQVPLVQTIIGSKKRVGVMTYNGDVLDGPYFEAVNVPLDTPVKGMPHGSEFVRWIKEGDATVAFETLRQEVLAAAREFKSDNPDLGAIVCECTNLAPFSADISEELGLPVFDCVTLVNWFQAGLKPRRFNPKLQSDPTNMP</sequence>
<dbReference type="NCBIfam" id="NF005679">
    <property type="entry name" value="PRK07475.1"/>
    <property type="match status" value="1"/>
</dbReference>
<evidence type="ECO:0000313" key="1">
    <source>
        <dbReference type="EMBL" id="QHQ35422.1"/>
    </source>
</evidence>
<name>A0A6P1T4F8_9RHOB</name>
<dbReference type="RefSeq" id="WP_161861983.1">
    <property type="nucleotide sequence ID" value="NZ_CP046620.1"/>
</dbReference>
<gene>
    <name evidence="1" type="ORF">GO499_09570</name>
</gene>
<protein>
    <submittedName>
        <fullName evidence="1">Aspartate/glutamate racemase family protein</fullName>
    </submittedName>
</protein>
<organism evidence="1 2">
    <name type="scientific">Algicella marina</name>
    <dbReference type="NCBI Taxonomy" id="2683284"/>
    <lineage>
        <taxon>Bacteria</taxon>
        <taxon>Pseudomonadati</taxon>
        <taxon>Pseudomonadota</taxon>
        <taxon>Alphaproteobacteria</taxon>
        <taxon>Rhodobacterales</taxon>
        <taxon>Paracoccaceae</taxon>
        <taxon>Algicella</taxon>
    </lineage>
</organism>
<dbReference type="AlphaFoldDB" id="A0A6P1T4F8"/>
<evidence type="ECO:0000313" key="2">
    <source>
        <dbReference type="Proteomes" id="UP000464495"/>
    </source>
</evidence>
<dbReference type="Proteomes" id="UP000464495">
    <property type="component" value="Chromosome"/>
</dbReference>
<keyword evidence="2" id="KW-1185">Reference proteome</keyword>